<sequence length="262" mass="28446">MMYSPAPERLRRRLTAANCDVFDIYTIIFLALAVFIFIRLRSVLGQRTGRERPPYDPYSRRDAAKAPAGPGDKVVNFPGTANDTAPLPTPVEPVEDAEPSPARWAGVAEVGSAVANGLDAIAAQERDFDAKHFLTGARAAYEMIVVAFAHGDRAALKDLLARDVFDGFSAAITEREQRGETMETQFVGIEKADIVEADARGNSAQITVRFLSQLISVTHDKQGGVVDGDPEQVADVTDVWTFARELGARDPNWKLVATEAAS</sequence>
<evidence type="ECO:0000256" key="4">
    <source>
        <dbReference type="ARBA" id="ARBA00023136"/>
    </source>
</evidence>
<feature type="region of interest" description="Disordered" evidence="5">
    <location>
        <begin position="48"/>
        <end position="99"/>
    </location>
</feature>
<evidence type="ECO:0000313" key="9">
    <source>
        <dbReference type="Proteomes" id="UP000295030"/>
    </source>
</evidence>
<gene>
    <name evidence="8" type="ORF">EV667_0043</name>
</gene>
<evidence type="ECO:0000259" key="7">
    <source>
        <dbReference type="SMART" id="SM00978"/>
    </source>
</evidence>
<comment type="caution">
    <text evidence="8">The sequence shown here is derived from an EMBL/GenBank/DDBJ whole genome shotgun (WGS) entry which is preliminary data.</text>
</comment>
<feature type="compositionally biased region" description="Basic and acidic residues" evidence="5">
    <location>
        <begin position="48"/>
        <end position="64"/>
    </location>
</feature>
<dbReference type="NCBIfam" id="NF033779">
    <property type="entry name" value="Tim44_TimA_adap"/>
    <property type="match status" value="1"/>
</dbReference>
<keyword evidence="9" id="KW-1185">Reference proteome</keyword>
<organism evidence="8 9">
    <name type="scientific">Ancylobacter aquaticus</name>
    <dbReference type="NCBI Taxonomy" id="100"/>
    <lineage>
        <taxon>Bacteria</taxon>
        <taxon>Pseudomonadati</taxon>
        <taxon>Pseudomonadota</taxon>
        <taxon>Alphaproteobacteria</taxon>
        <taxon>Hyphomicrobiales</taxon>
        <taxon>Xanthobacteraceae</taxon>
        <taxon>Ancylobacter</taxon>
    </lineage>
</organism>
<dbReference type="Gene3D" id="3.10.450.240">
    <property type="match status" value="1"/>
</dbReference>
<dbReference type="InterPro" id="IPR007379">
    <property type="entry name" value="Tim44-like_dom"/>
</dbReference>
<evidence type="ECO:0000256" key="6">
    <source>
        <dbReference type="SAM" id="Phobius"/>
    </source>
</evidence>
<name>A0A4R1I504_ANCAQ</name>
<evidence type="ECO:0000256" key="5">
    <source>
        <dbReference type="SAM" id="MobiDB-lite"/>
    </source>
</evidence>
<dbReference type="InterPro" id="IPR039544">
    <property type="entry name" value="Tim44-like"/>
</dbReference>
<keyword evidence="3" id="KW-0809">Transit peptide</keyword>
<reference evidence="8 9" key="1">
    <citation type="submission" date="2019-03" db="EMBL/GenBank/DDBJ databases">
        <title>Genomic Encyclopedia of Type Strains, Phase IV (KMG-IV): sequencing the most valuable type-strain genomes for metagenomic binning, comparative biology and taxonomic classification.</title>
        <authorList>
            <person name="Goeker M."/>
        </authorList>
    </citation>
    <scope>NUCLEOTIDE SEQUENCE [LARGE SCALE GENOMIC DNA]</scope>
    <source>
        <strain evidence="8 9">DSM 101</strain>
    </source>
</reference>
<comment type="similarity">
    <text evidence="2">Belongs to the Tim44 family.</text>
</comment>
<dbReference type="Pfam" id="PF04280">
    <property type="entry name" value="Tim44"/>
    <property type="match status" value="1"/>
</dbReference>
<dbReference type="GO" id="GO:0051087">
    <property type="term" value="F:protein-folding chaperone binding"/>
    <property type="evidence" value="ECO:0007669"/>
    <property type="project" value="TreeGrafter"/>
</dbReference>
<protein>
    <submittedName>
        <fullName evidence="8">Putative lipid-binding transport protein (Tim44 family)</fullName>
    </submittedName>
</protein>
<dbReference type="InterPro" id="IPR032710">
    <property type="entry name" value="NTF2-like_dom_sf"/>
</dbReference>
<accession>A0A4R1I504</accession>
<keyword evidence="6" id="KW-1133">Transmembrane helix</keyword>
<dbReference type="EMBL" id="SMFY01000001">
    <property type="protein sequence ID" value="TCK29958.1"/>
    <property type="molecule type" value="Genomic_DNA"/>
</dbReference>
<dbReference type="GO" id="GO:0016020">
    <property type="term" value="C:membrane"/>
    <property type="evidence" value="ECO:0007669"/>
    <property type="project" value="UniProtKB-SubCell"/>
</dbReference>
<evidence type="ECO:0000256" key="1">
    <source>
        <dbReference type="ARBA" id="ARBA00004370"/>
    </source>
</evidence>
<evidence type="ECO:0000256" key="2">
    <source>
        <dbReference type="ARBA" id="ARBA00009597"/>
    </source>
</evidence>
<dbReference type="SMART" id="SM00978">
    <property type="entry name" value="Tim44"/>
    <property type="match status" value="1"/>
</dbReference>
<dbReference type="PIRSF" id="PIRSF031890">
    <property type="entry name" value="UCP031890_transporter_Tim44"/>
    <property type="match status" value="1"/>
</dbReference>
<comment type="subcellular location">
    <subcellularLocation>
        <location evidence="1">Membrane</location>
    </subcellularLocation>
</comment>
<dbReference type="InterPro" id="IPR016985">
    <property type="entry name" value="UCP031890_Tim44-rel"/>
</dbReference>
<proteinExistence type="inferred from homology"/>
<dbReference type="AlphaFoldDB" id="A0A4R1I504"/>
<dbReference type="PANTHER" id="PTHR10721:SF1">
    <property type="entry name" value="MITOCHONDRIAL IMPORT INNER MEMBRANE TRANSLOCASE SUBUNIT TIM44"/>
    <property type="match status" value="1"/>
</dbReference>
<feature type="transmembrane region" description="Helical" evidence="6">
    <location>
        <begin position="21"/>
        <end position="40"/>
    </location>
</feature>
<dbReference type="PANTHER" id="PTHR10721">
    <property type="entry name" value="MITOCHONDRIAL IMPORT INNER MEMBRANE TRANSLOCASE SUBUNIT TIM44"/>
    <property type="match status" value="1"/>
</dbReference>
<dbReference type="GO" id="GO:0030150">
    <property type="term" value="P:protein import into mitochondrial matrix"/>
    <property type="evidence" value="ECO:0007669"/>
    <property type="project" value="TreeGrafter"/>
</dbReference>
<dbReference type="Proteomes" id="UP000295030">
    <property type="component" value="Unassembled WGS sequence"/>
</dbReference>
<feature type="domain" description="Tim44-like" evidence="7">
    <location>
        <begin position="114"/>
        <end position="260"/>
    </location>
</feature>
<evidence type="ECO:0000256" key="3">
    <source>
        <dbReference type="ARBA" id="ARBA00022946"/>
    </source>
</evidence>
<evidence type="ECO:0000313" key="8">
    <source>
        <dbReference type="EMBL" id="TCK29958.1"/>
    </source>
</evidence>
<dbReference type="SUPFAM" id="SSF54427">
    <property type="entry name" value="NTF2-like"/>
    <property type="match status" value="1"/>
</dbReference>
<keyword evidence="4 6" id="KW-0472">Membrane</keyword>
<keyword evidence="6" id="KW-0812">Transmembrane</keyword>